<dbReference type="InterPro" id="IPR011051">
    <property type="entry name" value="RmlC_Cupin_sf"/>
</dbReference>
<comment type="caution">
    <text evidence="2">The sequence shown here is derived from an EMBL/GenBank/DDBJ whole genome shotgun (WGS) entry which is preliminary data.</text>
</comment>
<evidence type="ECO:0000259" key="1">
    <source>
        <dbReference type="Pfam" id="PF07883"/>
    </source>
</evidence>
<dbReference type="SUPFAM" id="SSF51182">
    <property type="entry name" value="RmlC-like cupins"/>
    <property type="match status" value="1"/>
</dbReference>
<feature type="domain" description="Cupin type-2" evidence="1">
    <location>
        <begin position="39"/>
        <end position="107"/>
    </location>
</feature>
<dbReference type="Pfam" id="PF07883">
    <property type="entry name" value="Cupin_2"/>
    <property type="match status" value="1"/>
</dbReference>
<dbReference type="InterPro" id="IPR013096">
    <property type="entry name" value="Cupin_2"/>
</dbReference>
<dbReference type="CDD" id="cd02214">
    <property type="entry name" value="cupin_MJ1618"/>
    <property type="match status" value="1"/>
</dbReference>
<dbReference type="AlphaFoldDB" id="A0A1V5SI26"/>
<dbReference type="InterPro" id="IPR052044">
    <property type="entry name" value="PKS_Associated_Protein"/>
</dbReference>
<dbReference type="Gene3D" id="2.60.120.10">
    <property type="entry name" value="Jelly Rolls"/>
    <property type="match status" value="1"/>
</dbReference>
<name>A0A1V5SI26_9BACT</name>
<dbReference type="PANTHER" id="PTHR36114">
    <property type="entry name" value="16.7 KDA PROTEIN IN WHIE LOCUS"/>
    <property type="match status" value="1"/>
</dbReference>
<dbReference type="PANTHER" id="PTHR36114:SF1">
    <property type="entry name" value="16.7 KDA PROTEIN IN WHIE LOCUS"/>
    <property type="match status" value="1"/>
</dbReference>
<organism evidence="2">
    <name type="scientific">Candidatus Atribacter allofermentans</name>
    <dbReference type="NCBI Taxonomy" id="1852833"/>
    <lineage>
        <taxon>Bacteria</taxon>
        <taxon>Pseudomonadati</taxon>
        <taxon>Atribacterota</taxon>
        <taxon>Atribacteria</taxon>
        <taxon>Atribacterales</taxon>
        <taxon>Atribacteraceae</taxon>
        <taxon>Atribacter</taxon>
    </lineage>
</organism>
<dbReference type="EMBL" id="MWBQ01000223">
    <property type="protein sequence ID" value="OQA54200.1"/>
    <property type="molecule type" value="Genomic_DNA"/>
</dbReference>
<dbReference type="InterPro" id="IPR014710">
    <property type="entry name" value="RmlC-like_jellyroll"/>
</dbReference>
<accession>A0A1V5SI26</accession>
<sequence length="119" mass="13568">MLLRRLEDCDEFIAGDLTRLREILHPDKLGIDIHYSLAHATLPPGRTSQPHYLYSSEVYYIISGKGIMHINSQIEQVEEGSTIYIPPQSIQFIENAGSQDLVFLCIVDPAWKKEDEIVL</sequence>
<protein>
    <submittedName>
        <fullName evidence="2">Cupin domain protein</fullName>
    </submittedName>
</protein>
<evidence type="ECO:0000313" key="2">
    <source>
        <dbReference type="EMBL" id="OQA54200.1"/>
    </source>
</evidence>
<reference evidence="2" key="1">
    <citation type="submission" date="2017-02" db="EMBL/GenBank/DDBJ databases">
        <title>Delving into the versatile metabolic prowess of the omnipresent phylum Bacteroidetes.</title>
        <authorList>
            <person name="Nobu M.K."/>
            <person name="Mei R."/>
            <person name="Narihiro T."/>
            <person name="Kuroda K."/>
            <person name="Liu W.-T."/>
        </authorList>
    </citation>
    <scope>NUCLEOTIDE SEQUENCE</scope>
    <source>
        <strain evidence="2">ADurb.Bin276</strain>
    </source>
</reference>
<dbReference type="Proteomes" id="UP000485569">
    <property type="component" value="Unassembled WGS sequence"/>
</dbReference>
<gene>
    <name evidence="2" type="ORF">BWY41_02209</name>
</gene>
<proteinExistence type="predicted"/>